<dbReference type="Pfam" id="PF00172">
    <property type="entry name" value="Zn_clus"/>
    <property type="match status" value="1"/>
</dbReference>
<feature type="non-terminal residue" evidence="7">
    <location>
        <position position="1"/>
    </location>
</feature>
<feature type="region of interest" description="Disordered" evidence="5">
    <location>
        <begin position="28"/>
        <end position="47"/>
    </location>
</feature>
<dbReference type="SMART" id="SM00066">
    <property type="entry name" value="GAL4"/>
    <property type="match status" value="1"/>
</dbReference>
<dbReference type="Proteomes" id="UP000750711">
    <property type="component" value="Unassembled WGS sequence"/>
</dbReference>
<evidence type="ECO:0000256" key="2">
    <source>
        <dbReference type="ARBA" id="ARBA00023125"/>
    </source>
</evidence>
<feature type="region of interest" description="Disordered" evidence="5">
    <location>
        <begin position="214"/>
        <end position="313"/>
    </location>
</feature>
<dbReference type="AlphaFoldDB" id="A0A9P8L2F5"/>
<feature type="region of interest" description="Disordered" evidence="5">
    <location>
        <begin position="159"/>
        <end position="179"/>
    </location>
</feature>
<evidence type="ECO:0000313" key="7">
    <source>
        <dbReference type="EMBL" id="KAH0550931.1"/>
    </source>
</evidence>
<dbReference type="InterPro" id="IPR051127">
    <property type="entry name" value="Fungal_SecMet_Regulators"/>
</dbReference>
<evidence type="ECO:0000256" key="1">
    <source>
        <dbReference type="ARBA" id="ARBA00023015"/>
    </source>
</evidence>
<keyword evidence="8" id="KW-1185">Reference proteome</keyword>
<dbReference type="CDD" id="cd12148">
    <property type="entry name" value="fungal_TF_MHR"/>
    <property type="match status" value="1"/>
</dbReference>
<keyword evidence="3" id="KW-0804">Transcription</keyword>
<dbReference type="GO" id="GO:0000435">
    <property type="term" value="P:positive regulation of transcription from RNA polymerase II promoter by galactose"/>
    <property type="evidence" value="ECO:0007669"/>
    <property type="project" value="TreeGrafter"/>
</dbReference>
<dbReference type="EMBL" id="JAGHQM010002348">
    <property type="protein sequence ID" value="KAH0550931.1"/>
    <property type="molecule type" value="Genomic_DNA"/>
</dbReference>
<dbReference type="InterPro" id="IPR001138">
    <property type="entry name" value="Zn2Cys6_DnaBD"/>
</dbReference>
<accession>A0A9P8L2F5</accession>
<gene>
    <name evidence="7" type="ORF">GP486_007703</name>
</gene>
<evidence type="ECO:0000256" key="5">
    <source>
        <dbReference type="SAM" id="MobiDB-lite"/>
    </source>
</evidence>
<evidence type="ECO:0000313" key="8">
    <source>
        <dbReference type="Proteomes" id="UP000750711"/>
    </source>
</evidence>
<evidence type="ECO:0000256" key="3">
    <source>
        <dbReference type="ARBA" id="ARBA00023163"/>
    </source>
</evidence>
<proteinExistence type="predicted"/>
<dbReference type="GO" id="GO:0000981">
    <property type="term" value="F:DNA-binding transcription factor activity, RNA polymerase II-specific"/>
    <property type="evidence" value="ECO:0007669"/>
    <property type="project" value="InterPro"/>
</dbReference>
<sequence length="476" mass="50457">MAVANGRSDDSAAFSQLLSAAEAVSADTMHSSSPMTGMADGHSNVGRRASDGVVAVGAPAHGLLHASSRSEQMDGGPVAAVNGHADNERPHKRRKVALACDGCRERKTRCDGERPICGSCKRRSRQPGQCVYKTETMRASVPDGSIEALHNRIRELETRYGSSPSSGRHAPPPNASHSADVTELRSLFSPGQEHPRVPPGRTLSVDHIITPQWQQPAQNGSGDYGSHSRPGVATTSNGHRPTRSLTMISQPGPSPTGLNGGAATISENPGVNHVRSASRRASDDQGHRDDRSPTTTDLMGAASSTANESDPGAVGGRHLFGGSTAASFAKHVVETTSWRARDSDDHNSPRSTTKPTLAAAFNGVSSKTKKQSALSMLCEERPGLRLEDFVLPPRRIADHLVSRYWAVCATIYPFLHKTTFSLAYSKLWATDDENIELVVPPGAGLGNATDGDSDTSVFFCALNAIFAIGCQFSDIP</sequence>
<dbReference type="GO" id="GO:0000978">
    <property type="term" value="F:RNA polymerase II cis-regulatory region sequence-specific DNA binding"/>
    <property type="evidence" value="ECO:0007669"/>
    <property type="project" value="TreeGrafter"/>
</dbReference>
<dbReference type="InterPro" id="IPR036864">
    <property type="entry name" value="Zn2-C6_fun-type_DNA-bd_sf"/>
</dbReference>
<dbReference type="Gene3D" id="4.10.240.10">
    <property type="entry name" value="Zn(2)-C6 fungal-type DNA-binding domain"/>
    <property type="match status" value="1"/>
</dbReference>
<dbReference type="SUPFAM" id="SSF57701">
    <property type="entry name" value="Zn2/Cys6 DNA-binding domain"/>
    <property type="match status" value="1"/>
</dbReference>
<dbReference type="CDD" id="cd00067">
    <property type="entry name" value="GAL4"/>
    <property type="match status" value="1"/>
</dbReference>
<dbReference type="GO" id="GO:0005634">
    <property type="term" value="C:nucleus"/>
    <property type="evidence" value="ECO:0007669"/>
    <property type="project" value="TreeGrafter"/>
</dbReference>
<dbReference type="PROSITE" id="PS50048">
    <property type="entry name" value="ZN2_CY6_FUNGAL_2"/>
    <property type="match status" value="1"/>
</dbReference>
<keyword evidence="1" id="KW-0805">Transcription regulation</keyword>
<name>A0A9P8L2F5_9PEZI</name>
<feature type="compositionally biased region" description="Basic and acidic residues" evidence="5">
    <location>
        <begin position="280"/>
        <end position="292"/>
    </location>
</feature>
<feature type="compositionally biased region" description="Polar residues" evidence="5">
    <location>
        <begin position="293"/>
        <end position="308"/>
    </location>
</feature>
<feature type="domain" description="Zn(2)-C6 fungal-type" evidence="6">
    <location>
        <begin position="99"/>
        <end position="132"/>
    </location>
</feature>
<reference evidence="7" key="1">
    <citation type="submission" date="2021-03" db="EMBL/GenBank/DDBJ databases">
        <title>Comparative genomics and phylogenomic investigation of the class Geoglossomycetes provide insights into ecological specialization and systematics.</title>
        <authorList>
            <person name="Melie T."/>
            <person name="Pirro S."/>
            <person name="Miller A.N."/>
            <person name="Quandt A."/>
        </authorList>
    </citation>
    <scope>NUCLEOTIDE SEQUENCE</scope>
    <source>
        <strain evidence="7">CAQ_001_2017</strain>
    </source>
</reference>
<feature type="compositionally biased region" description="Polar residues" evidence="5">
    <location>
        <begin position="233"/>
        <end position="251"/>
    </location>
</feature>
<evidence type="ECO:0000259" key="6">
    <source>
        <dbReference type="PROSITE" id="PS50048"/>
    </source>
</evidence>
<dbReference type="PANTHER" id="PTHR47424:SF3">
    <property type="entry name" value="REGULATORY PROTEIN GAL4"/>
    <property type="match status" value="1"/>
</dbReference>
<dbReference type="GO" id="GO:0008270">
    <property type="term" value="F:zinc ion binding"/>
    <property type="evidence" value="ECO:0007669"/>
    <property type="project" value="InterPro"/>
</dbReference>
<dbReference type="PANTHER" id="PTHR47424">
    <property type="entry name" value="REGULATORY PROTEIN GAL4"/>
    <property type="match status" value="1"/>
</dbReference>
<organism evidence="7 8">
    <name type="scientific">Trichoglossum hirsutum</name>
    <dbReference type="NCBI Taxonomy" id="265104"/>
    <lineage>
        <taxon>Eukaryota</taxon>
        <taxon>Fungi</taxon>
        <taxon>Dikarya</taxon>
        <taxon>Ascomycota</taxon>
        <taxon>Pezizomycotina</taxon>
        <taxon>Geoglossomycetes</taxon>
        <taxon>Geoglossales</taxon>
        <taxon>Geoglossaceae</taxon>
        <taxon>Trichoglossum</taxon>
    </lineage>
</organism>
<keyword evidence="4" id="KW-0539">Nucleus</keyword>
<comment type="caution">
    <text evidence="7">The sequence shown here is derived from an EMBL/GenBank/DDBJ whole genome shotgun (WGS) entry which is preliminary data.</text>
</comment>
<keyword evidence="2" id="KW-0238">DNA-binding</keyword>
<protein>
    <recommendedName>
        <fullName evidence="6">Zn(2)-C6 fungal-type domain-containing protein</fullName>
    </recommendedName>
</protein>
<evidence type="ECO:0000256" key="4">
    <source>
        <dbReference type="ARBA" id="ARBA00023242"/>
    </source>
</evidence>